<keyword evidence="3" id="KW-1185">Reference proteome</keyword>
<comment type="caution">
    <text evidence="2">The sequence shown here is derived from an EMBL/GenBank/DDBJ whole genome shotgun (WGS) entry which is preliminary data.</text>
</comment>
<sequence>MSFAGSWTIGITSPVLSGIFCSPHGLIDCIGDLINLVALLFIISYNLPIIVVLVPYQRRQLWYPWT</sequence>
<name>A0A2R5GQQ2_9STRA</name>
<accession>A0A2R5GQQ2</accession>
<feature type="transmembrane region" description="Helical" evidence="1">
    <location>
        <begin position="33"/>
        <end position="56"/>
    </location>
</feature>
<evidence type="ECO:0000313" key="2">
    <source>
        <dbReference type="EMBL" id="GBG32088.1"/>
    </source>
</evidence>
<dbReference type="EMBL" id="BEYU01000114">
    <property type="protein sequence ID" value="GBG32088.1"/>
    <property type="molecule type" value="Genomic_DNA"/>
</dbReference>
<dbReference type="AlphaFoldDB" id="A0A2R5GQQ2"/>
<evidence type="ECO:0000313" key="3">
    <source>
        <dbReference type="Proteomes" id="UP000241890"/>
    </source>
</evidence>
<gene>
    <name evidence="2" type="ORF">FCC1311_083132</name>
</gene>
<protein>
    <submittedName>
        <fullName evidence="2">Uncharacterized protein</fullName>
    </submittedName>
</protein>
<keyword evidence="1" id="KW-0472">Membrane</keyword>
<proteinExistence type="predicted"/>
<organism evidence="2 3">
    <name type="scientific">Hondaea fermentalgiana</name>
    <dbReference type="NCBI Taxonomy" id="2315210"/>
    <lineage>
        <taxon>Eukaryota</taxon>
        <taxon>Sar</taxon>
        <taxon>Stramenopiles</taxon>
        <taxon>Bigyra</taxon>
        <taxon>Labyrinthulomycetes</taxon>
        <taxon>Thraustochytrida</taxon>
        <taxon>Thraustochytriidae</taxon>
        <taxon>Hondaea</taxon>
    </lineage>
</organism>
<dbReference type="InParanoid" id="A0A2R5GQQ2"/>
<keyword evidence="1" id="KW-1133">Transmembrane helix</keyword>
<reference evidence="2 3" key="1">
    <citation type="submission" date="2017-12" db="EMBL/GenBank/DDBJ databases">
        <title>Sequencing, de novo assembly and annotation of complete genome of a new Thraustochytrid species, strain FCC1311.</title>
        <authorList>
            <person name="Sedici K."/>
            <person name="Godart F."/>
            <person name="Aiese Cigliano R."/>
            <person name="Sanseverino W."/>
            <person name="Barakat M."/>
            <person name="Ortet P."/>
            <person name="Marechal E."/>
            <person name="Cagnac O."/>
            <person name="Amato A."/>
        </authorList>
    </citation>
    <scope>NUCLEOTIDE SEQUENCE [LARGE SCALE GENOMIC DNA]</scope>
</reference>
<keyword evidence="1" id="KW-0812">Transmembrane</keyword>
<evidence type="ECO:0000256" key="1">
    <source>
        <dbReference type="SAM" id="Phobius"/>
    </source>
</evidence>
<dbReference type="Proteomes" id="UP000241890">
    <property type="component" value="Unassembled WGS sequence"/>
</dbReference>